<evidence type="ECO:0000313" key="2">
    <source>
        <dbReference type="Proteomes" id="UP000050867"/>
    </source>
</evidence>
<dbReference type="InterPro" id="IPR002933">
    <property type="entry name" value="Peptidase_M20"/>
</dbReference>
<dbReference type="Proteomes" id="UP000050867">
    <property type="component" value="Unassembled WGS sequence"/>
</dbReference>
<dbReference type="InterPro" id="IPR050072">
    <property type="entry name" value="Peptidase_M20A"/>
</dbReference>
<keyword evidence="2" id="KW-1185">Reference proteome</keyword>
<dbReference type="EMBL" id="LLZU01000010">
    <property type="protein sequence ID" value="KRV49718.1"/>
    <property type="molecule type" value="Genomic_DNA"/>
</dbReference>
<evidence type="ECO:0000313" key="1">
    <source>
        <dbReference type="EMBL" id="KRV49718.1"/>
    </source>
</evidence>
<dbReference type="SUPFAM" id="SSF53187">
    <property type="entry name" value="Zn-dependent exopeptidases"/>
    <property type="match status" value="1"/>
</dbReference>
<organism evidence="1 2">
    <name type="scientific">Wenjunlia vitaminophila</name>
    <name type="common">Streptomyces vitaminophilus</name>
    <dbReference type="NCBI Taxonomy" id="76728"/>
    <lineage>
        <taxon>Bacteria</taxon>
        <taxon>Bacillati</taxon>
        <taxon>Actinomycetota</taxon>
        <taxon>Actinomycetes</taxon>
        <taxon>Kitasatosporales</taxon>
        <taxon>Streptomycetaceae</taxon>
        <taxon>Wenjunlia</taxon>
    </lineage>
</organism>
<dbReference type="PANTHER" id="PTHR43808">
    <property type="entry name" value="ACETYLORNITHINE DEACETYLASE"/>
    <property type="match status" value="1"/>
</dbReference>
<dbReference type="RefSeq" id="WP_018385639.1">
    <property type="nucleotide sequence ID" value="NZ_LLZU01000010.1"/>
</dbReference>
<dbReference type="Pfam" id="PF01546">
    <property type="entry name" value="Peptidase_M20"/>
    <property type="match status" value="1"/>
</dbReference>
<comment type="caution">
    <text evidence="1">The sequence shown here is derived from an EMBL/GenBank/DDBJ whole genome shotgun (WGS) entry which is preliminary data.</text>
</comment>
<dbReference type="Gene3D" id="3.40.630.10">
    <property type="entry name" value="Zn peptidases"/>
    <property type="match status" value="1"/>
</dbReference>
<dbReference type="GO" id="GO:0016787">
    <property type="term" value="F:hydrolase activity"/>
    <property type="evidence" value="ECO:0007669"/>
    <property type="project" value="InterPro"/>
</dbReference>
<accession>A0A0T6LUK3</accession>
<dbReference type="STRING" id="76728.AQ490_18600"/>
<dbReference type="OrthoDB" id="7055905at2"/>
<protein>
    <submittedName>
        <fullName evidence="1">Peptidase M20</fullName>
    </submittedName>
</protein>
<gene>
    <name evidence="1" type="ORF">AQ490_18600</name>
</gene>
<dbReference type="Gene3D" id="3.30.70.360">
    <property type="match status" value="1"/>
</dbReference>
<dbReference type="eggNOG" id="COG0624">
    <property type="taxonomic scope" value="Bacteria"/>
</dbReference>
<dbReference type="AlphaFoldDB" id="A0A0T6LUK3"/>
<name>A0A0T6LUK3_WENVI</name>
<reference evidence="1 2" key="1">
    <citation type="submission" date="2015-10" db="EMBL/GenBank/DDBJ databases">
        <title>Draft genome sequence of pyrrolomycin-producing Streptomyces vitaminophilus.</title>
        <authorList>
            <person name="Graham D.E."/>
            <person name="Mahan K.M."/>
            <person name="Klingeman D.M."/>
            <person name="Hettich R.L."/>
            <person name="Parry R.J."/>
        </authorList>
    </citation>
    <scope>NUCLEOTIDE SEQUENCE [LARGE SCALE GENOMIC DNA]</scope>
    <source>
        <strain evidence="1 2">ATCC 31673</strain>
    </source>
</reference>
<proteinExistence type="predicted"/>
<sequence>MVTPNPTAAPPARLTAADRELLLLLLSTPTAGPLETGATGPVRLREAQSAYASAAAALGLTVVHHGPADTAELLRPGVPAAVREAAADPRFLACQPSMVLRLGPRRPRRATVMCNVHLDTVAGGGPVSFDGTRFHGRGAIDAKGPAVALLAGIRAARRAAPELGRDVSVLVQLVAGEEGGAMGVFGTRPLVEQGWVGRLNVFCEPTGLRVLPRSTAAMTARLRVEGEDGIDDDPGAGHNATVLLGHLAQHLAAELPQHAVDGQVCVAGLHTGTMHNKVYGSGHLLLNLSYGSRAAADSLEAALTREVRSGIEGFRARFADRATFARTARDAERIVHLDWLKRGLPALRTDDPWTEDLLLRRAGLTPWPTDAPAFTCDAIWLDGVPGTSTVVFGPGDLGANRAHAEGEFADLADLDAYAGGIAALLVAFARHHPRENDR</sequence>